<dbReference type="NCBIfam" id="NF006719">
    <property type="entry name" value="PRK09257.1"/>
    <property type="match status" value="1"/>
</dbReference>
<dbReference type="Pfam" id="PF00155">
    <property type="entry name" value="Aminotran_1_2"/>
    <property type="match status" value="1"/>
</dbReference>
<feature type="domain" description="Aminotransferase class I/classII large" evidence="8">
    <location>
        <begin position="28"/>
        <end position="392"/>
    </location>
</feature>
<dbReference type="GO" id="GO:0005829">
    <property type="term" value="C:cytosol"/>
    <property type="evidence" value="ECO:0007669"/>
    <property type="project" value="TreeGrafter"/>
</dbReference>
<comment type="cofactor">
    <cofactor evidence="1 7">
        <name>pyridoxal 5'-phosphate</name>
        <dbReference type="ChEBI" id="CHEBI:597326"/>
    </cofactor>
</comment>
<comment type="subunit">
    <text evidence="3">Homodimer.</text>
</comment>
<dbReference type="Gene3D" id="3.90.1150.10">
    <property type="entry name" value="Aspartate Aminotransferase, domain 1"/>
    <property type="match status" value="1"/>
</dbReference>
<dbReference type="SUPFAM" id="SSF53383">
    <property type="entry name" value="PLP-dependent transferases"/>
    <property type="match status" value="1"/>
</dbReference>
<protein>
    <recommendedName>
        <fullName evidence="7">Aminotransferase</fullName>
        <ecNumber evidence="7">2.6.1.-</ecNumber>
    </recommendedName>
</protein>
<reference evidence="9 10" key="1">
    <citation type="submission" date="2018-09" db="EMBL/GenBank/DDBJ databases">
        <title>The draft genome of Acinetobacter spp. strains.</title>
        <authorList>
            <person name="Qin J."/>
            <person name="Feng Y."/>
            <person name="Zong Z."/>
        </authorList>
    </citation>
    <scope>NUCLEOTIDE SEQUENCE [LARGE SCALE GENOMIC DNA]</scope>
    <source>
        <strain evidence="9 10">WCHAc060096</strain>
    </source>
</reference>
<accession>A0A3A8EE00</accession>
<dbReference type="Gene3D" id="3.40.640.10">
    <property type="entry name" value="Type I PLP-dependent aspartate aminotransferase-like (Major domain)"/>
    <property type="match status" value="1"/>
</dbReference>
<organism evidence="9 10">
    <name type="scientific">Acinetobacter guerrae</name>
    <dbReference type="NCBI Taxonomy" id="1843371"/>
    <lineage>
        <taxon>Bacteria</taxon>
        <taxon>Pseudomonadati</taxon>
        <taxon>Pseudomonadota</taxon>
        <taxon>Gammaproteobacteria</taxon>
        <taxon>Moraxellales</taxon>
        <taxon>Moraxellaceae</taxon>
        <taxon>Acinetobacter</taxon>
    </lineage>
</organism>
<dbReference type="AlphaFoldDB" id="A0A3A8EE00"/>
<keyword evidence="4 7" id="KW-0032">Aminotransferase</keyword>
<comment type="caution">
    <text evidence="9">The sequence shown here is derived from an EMBL/GenBank/DDBJ whole genome shotgun (WGS) entry which is preliminary data.</text>
</comment>
<evidence type="ECO:0000313" key="10">
    <source>
        <dbReference type="Proteomes" id="UP000269001"/>
    </source>
</evidence>
<evidence type="ECO:0000256" key="5">
    <source>
        <dbReference type="ARBA" id="ARBA00022679"/>
    </source>
</evidence>
<dbReference type="Proteomes" id="UP000269001">
    <property type="component" value="Unassembled WGS sequence"/>
</dbReference>
<evidence type="ECO:0000256" key="6">
    <source>
        <dbReference type="ARBA" id="ARBA00022898"/>
    </source>
</evidence>
<gene>
    <name evidence="9" type="ORF">D7V21_10170</name>
</gene>
<dbReference type="InterPro" id="IPR004838">
    <property type="entry name" value="NHTrfase_class1_PyrdxlP-BS"/>
</dbReference>
<dbReference type="CDD" id="cd00609">
    <property type="entry name" value="AAT_like"/>
    <property type="match status" value="1"/>
</dbReference>
<name>A0A3A8EE00_9GAMM</name>
<dbReference type="GO" id="GO:0042802">
    <property type="term" value="F:identical protein binding"/>
    <property type="evidence" value="ECO:0007669"/>
    <property type="project" value="TreeGrafter"/>
</dbReference>
<dbReference type="GO" id="GO:0033585">
    <property type="term" value="P:L-phenylalanine biosynthetic process from chorismate via phenylpyruvate"/>
    <property type="evidence" value="ECO:0007669"/>
    <property type="project" value="TreeGrafter"/>
</dbReference>
<dbReference type="FunFam" id="3.90.1150.10:FF:000001">
    <property type="entry name" value="Aspartate aminotransferase"/>
    <property type="match status" value="1"/>
</dbReference>
<evidence type="ECO:0000256" key="2">
    <source>
        <dbReference type="ARBA" id="ARBA00007441"/>
    </source>
</evidence>
<dbReference type="FunFam" id="3.40.640.10:FF:000015">
    <property type="entry name" value="Aspartate aminotransferase"/>
    <property type="match status" value="1"/>
</dbReference>
<evidence type="ECO:0000259" key="8">
    <source>
        <dbReference type="Pfam" id="PF00155"/>
    </source>
</evidence>
<comment type="similarity">
    <text evidence="2 7">Belongs to the class-I pyridoxal-phosphate-dependent aminotransferase family.</text>
</comment>
<dbReference type="GO" id="GO:0030170">
    <property type="term" value="F:pyridoxal phosphate binding"/>
    <property type="evidence" value="ECO:0007669"/>
    <property type="project" value="InterPro"/>
</dbReference>
<dbReference type="InterPro" id="IPR015424">
    <property type="entry name" value="PyrdxlP-dep_Trfase"/>
</dbReference>
<evidence type="ECO:0000313" key="9">
    <source>
        <dbReference type="EMBL" id="RKG33182.1"/>
    </source>
</evidence>
<dbReference type="EMBL" id="RAXU01000011">
    <property type="protein sequence ID" value="RKG33182.1"/>
    <property type="molecule type" value="Genomic_DNA"/>
</dbReference>
<dbReference type="GO" id="GO:0004838">
    <property type="term" value="F:L-tyrosine-2-oxoglutarate transaminase activity"/>
    <property type="evidence" value="ECO:0007669"/>
    <property type="project" value="TreeGrafter"/>
</dbReference>
<evidence type="ECO:0000256" key="1">
    <source>
        <dbReference type="ARBA" id="ARBA00001933"/>
    </source>
</evidence>
<dbReference type="PROSITE" id="PS00105">
    <property type="entry name" value="AA_TRANSFER_CLASS_1"/>
    <property type="match status" value="1"/>
</dbReference>
<keyword evidence="6" id="KW-0663">Pyridoxal phosphate</keyword>
<evidence type="ECO:0000256" key="3">
    <source>
        <dbReference type="ARBA" id="ARBA00011738"/>
    </source>
</evidence>
<dbReference type="PANTHER" id="PTHR11879:SF37">
    <property type="entry name" value="AROMATIC-AMINO-ACID AMINOTRANSFERASE"/>
    <property type="match status" value="1"/>
</dbReference>
<dbReference type="InterPro" id="IPR015421">
    <property type="entry name" value="PyrdxlP-dep_Trfase_major"/>
</dbReference>
<dbReference type="EC" id="2.6.1.-" evidence="7"/>
<dbReference type="InterPro" id="IPR015422">
    <property type="entry name" value="PyrdxlP-dep_Trfase_small"/>
</dbReference>
<dbReference type="RefSeq" id="WP_120370395.1">
    <property type="nucleotide sequence ID" value="NZ_RAXU01000011.1"/>
</dbReference>
<dbReference type="InterPro" id="IPR004839">
    <property type="entry name" value="Aminotransferase_I/II_large"/>
</dbReference>
<evidence type="ECO:0000256" key="4">
    <source>
        <dbReference type="ARBA" id="ARBA00022576"/>
    </source>
</evidence>
<sequence length="407" mass="45289">MFQHIPPYAGDPILSLMEQFNADPRQGKVNLSIGLYYNEDSIVPQLDTIIEAQKRIEPLQNKTKLYLPMEGFKPYREAIQTLLFGTNSPAVQSGRAVTIQTLGGSGALKVGADFLKNYFPNSQVWVSQPTWDNHVAIFNGAGFKTHFYPYFDAQTGGVNFEGMLSALKQLPEQSIVLLHPCCHNPTGADLNPAQWDQVIEVLKAGNLIPFLDIAYQGFGDGMEQDAYAIRAMDQAGLNFIVSNSFSKIFSLYGERVGGLTFVCDDTEAAQSTFGQLKATVRRIYSSPPTTGAWLVDQVLNDAELNQQWQAEVQHMRERIIKMRQILRDELTKALPERDFNYLVEQKGMFSYTGLTGEQVDTLREDYAIYLVRSGRICVAGLNMNNVYVVAKAVAEVLAKEAVTASSV</sequence>
<dbReference type="InterPro" id="IPR000796">
    <property type="entry name" value="Asp_trans"/>
</dbReference>
<dbReference type="PRINTS" id="PR00799">
    <property type="entry name" value="TRANSAMINASE"/>
</dbReference>
<evidence type="ECO:0000256" key="7">
    <source>
        <dbReference type="RuleBase" id="RU000481"/>
    </source>
</evidence>
<proteinExistence type="inferred from homology"/>
<dbReference type="PANTHER" id="PTHR11879">
    <property type="entry name" value="ASPARTATE AMINOTRANSFERASE"/>
    <property type="match status" value="1"/>
</dbReference>
<keyword evidence="10" id="KW-1185">Reference proteome</keyword>
<keyword evidence="5 7" id="KW-0808">Transferase</keyword>